<feature type="compositionally biased region" description="Low complexity" evidence="14">
    <location>
        <begin position="446"/>
        <end position="467"/>
    </location>
</feature>
<keyword evidence="7" id="KW-0829">Tyrosine-protein kinase</keyword>
<dbReference type="GO" id="GO:0010508">
    <property type="term" value="P:positive regulation of autophagy"/>
    <property type="evidence" value="ECO:0007669"/>
    <property type="project" value="UniProtKB-ARBA"/>
</dbReference>
<comment type="caution">
    <text evidence="16">The sequence shown here is derived from an EMBL/GenBank/DDBJ whole genome shotgun (WGS) entry which is preliminary data.</text>
</comment>
<feature type="domain" description="Protein kinase" evidence="15">
    <location>
        <begin position="210"/>
        <end position="534"/>
    </location>
</feature>
<keyword evidence="3" id="KW-0808">Transferase</keyword>
<dbReference type="Gene3D" id="3.30.200.20">
    <property type="entry name" value="Phosphorylase Kinase, domain 1"/>
    <property type="match status" value="1"/>
</dbReference>
<keyword evidence="6 13" id="KW-0067">ATP-binding</keyword>
<evidence type="ECO:0000256" key="8">
    <source>
        <dbReference type="ARBA" id="ARBA00038035"/>
    </source>
</evidence>
<evidence type="ECO:0000256" key="1">
    <source>
        <dbReference type="ARBA" id="ARBA00022527"/>
    </source>
</evidence>
<evidence type="ECO:0000313" key="16">
    <source>
        <dbReference type="EMBL" id="KAH7644348.1"/>
    </source>
</evidence>
<dbReference type="PROSITE" id="PS50011">
    <property type="entry name" value="PROTEIN_KINASE_DOM"/>
    <property type="match status" value="1"/>
</dbReference>
<protein>
    <recommendedName>
        <fullName evidence="9">mitogen-activated protein kinase kinase</fullName>
        <ecNumber evidence="9">2.7.12.2</ecNumber>
    </recommendedName>
</protein>
<dbReference type="Proteomes" id="UP000828236">
    <property type="component" value="Unassembled WGS sequence"/>
</dbReference>
<feature type="compositionally biased region" description="Low complexity" evidence="14">
    <location>
        <begin position="26"/>
        <end position="41"/>
    </location>
</feature>
<dbReference type="FunFam" id="3.30.200.20:FF:000040">
    <property type="entry name" value="Dual specificity mitogen-activated protein kinase kinase"/>
    <property type="match status" value="1"/>
</dbReference>
<evidence type="ECO:0000256" key="4">
    <source>
        <dbReference type="ARBA" id="ARBA00022741"/>
    </source>
</evidence>
<reference evidence="16" key="1">
    <citation type="submission" date="2020-06" db="EMBL/GenBank/DDBJ databases">
        <authorList>
            <person name="Ji K."/>
            <person name="Li J."/>
        </authorList>
    </citation>
    <scope>NUCLEOTIDE SEQUENCE</scope>
    <source>
        <strain evidence="16">JKM2019</strain>
        <tissue evidence="16">Whole body</tissue>
    </source>
</reference>
<evidence type="ECO:0000256" key="13">
    <source>
        <dbReference type="PROSITE-ProRule" id="PRU10141"/>
    </source>
</evidence>
<comment type="catalytic activity">
    <reaction evidence="12">
        <text>L-tyrosyl-[protein] + ATP = O-phospho-L-tyrosyl-[protein] + ADP + H(+)</text>
        <dbReference type="Rhea" id="RHEA:10596"/>
        <dbReference type="Rhea" id="RHEA-COMP:10136"/>
        <dbReference type="Rhea" id="RHEA-COMP:20101"/>
        <dbReference type="ChEBI" id="CHEBI:15378"/>
        <dbReference type="ChEBI" id="CHEBI:30616"/>
        <dbReference type="ChEBI" id="CHEBI:46858"/>
        <dbReference type="ChEBI" id="CHEBI:61978"/>
        <dbReference type="ChEBI" id="CHEBI:456216"/>
        <dbReference type="EC" id="2.7.12.2"/>
    </reaction>
</comment>
<dbReference type="FunFam" id="1.10.510.10:FF:000115">
    <property type="entry name" value="Dual specificity mitogen-activated protein kinase kinase 1"/>
    <property type="match status" value="1"/>
</dbReference>
<proteinExistence type="inferred from homology"/>
<evidence type="ECO:0000256" key="14">
    <source>
        <dbReference type="SAM" id="MobiDB-lite"/>
    </source>
</evidence>
<feature type="compositionally biased region" description="Polar residues" evidence="14">
    <location>
        <begin position="560"/>
        <end position="582"/>
    </location>
</feature>
<dbReference type="InterPro" id="IPR017441">
    <property type="entry name" value="Protein_kinase_ATP_BS"/>
</dbReference>
<feature type="region of interest" description="Disordered" evidence="14">
    <location>
        <begin position="558"/>
        <end position="624"/>
    </location>
</feature>
<feature type="region of interest" description="Disordered" evidence="14">
    <location>
        <begin position="24"/>
        <end position="45"/>
    </location>
</feature>
<dbReference type="PROSITE" id="PS00108">
    <property type="entry name" value="PROTEIN_KINASE_ST"/>
    <property type="match status" value="1"/>
</dbReference>
<comment type="similarity">
    <text evidence="8">Belongs to the protein kinase superfamily. STE Ser/Thr protein kinase family. MAP kinase kinase subfamily.</text>
</comment>
<accession>A0A9D4SJT0</accession>
<dbReference type="InterPro" id="IPR050915">
    <property type="entry name" value="MAP_kinase_kinase"/>
</dbReference>
<gene>
    <name evidence="16" type="ORF">HUG17_6710</name>
</gene>
<dbReference type="GO" id="GO:0004708">
    <property type="term" value="F:MAP kinase kinase activity"/>
    <property type="evidence" value="ECO:0007669"/>
    <property type="project" value="UniProtKB-EC"/>
</dbReference>
<evidence type="ECO:0000256" key="12">
    <source>
        <dbReference type="ARBA" id="ARBA00051693"/>
    </source>
</evidence>
<sequence>MSSLANNKNKLGLTLPSSSATITTANNNLPSSSNNNNNNNNVSTIKNDSIHHVNNIPSSSSSINNTGIIDNNGGGGGVGGSFIPPQLAPISLLNSQQPSSHRQQQQSSNQNHVQNQNFFIDEQSNDHCNKQQQQQHCLQQQSKMKKSTLTEKNSDSNVVADQQQQHADANLNELLRTLEGLELDDQQRIRLETFILSKRKVGDLVSADDFIEMHALGSGNGGVVSKVLHRPTQTIMARKMIRLEVKPVIRNQILRELKILHNCNSPHIVGFYGAFYSDGEINICMEYMDGGSFDLVLKNAGRIDEHILGKVTTTVIKGLNYLREKHQIIHRDVKPSNILVNSRGEIKICDFGVSGQLIDSMANSFVGTRSYMSPERLQGIHYSVQSDIWSLGLSLVEMALGRYPIPPPNEKVLRMIFGDHYDPKMDHPSSSTTTMTSSSPLIIPESSSSSSQHQQQQNFGSNHSNSSGSGGGSDCLAVQPLSIFAQLDYIVTDPPPTLPLSIFSREFKDFVDSCLKKNPSERPDLNGLMNHPYIKRSEQEKVDIAPWICKVMNLKPPPQDTVTNTSSISSSKHHGNLSSPSAMMTTMTMNLCSSDNNNNNNNSDESNSRQIRRQSQTTTTTTSS</sequence>
<dbReference type="PANTHER" id="PTHR47448:SF1">
    <property type="entry name" value="SERINE_THREONINE-PROTEIN KINASE STE7 HOMOLOG"/>
    <property type="match status" value="1"/>
</dbReference>
<dbReference type="AlphaFoldDB" id="A0A9D4SJT0"/>
<feature type="compositionally biased region" description="Low complexity" evidence="14">
    <location>
        <begin position="429"/>
        <end position="439"/>
    </location>
</feature>
<reference evidence="16" key="2">
    <citation type="journal article" date="2021" name="World Allergy Organ. J.">
        <title>Chromosome-level assembly of Dermatophagoides farinae genome and transcriptome reveals two novel allergens Der f 37 and Der f 39.</title>
        <authorList>
            <person name="Chen J."/>
            <person name="Cai Z."/>
            <person name="Fan D."/>
            <person name="Hu J."/>
            <person name="Hou Y."/>
            <person name="He Y."/>
            <person name="Zhang Z."/>
            <person name="Zhao Z."/>
            <person name="Gao P."/>
            <person name="Hu W."/>
            <person name="Sun J."/>
            <person name="Li J."/>
            <person name="Ji K."/>
        </authorList>
    </citation>
    <scope>NUCLEOTIDE SEQUENCE</scope>
    <source>
        <strain evidence="16">JKM2019</strain>
    </source>
</reference>
<dbReference type="Pfam" id="PF00069">
    <property type="entry name" value="Pkinase"/>
    <property type="match status" value="1"/>
</dbReference>
<dbReference type="GO" id="GO:0004713">
    <property type="term" value="F:protein tyrosine kinase activity"/>
    <property type="evidence" value="ECO:0007669"/>
    <property type="project" value="UniProtKB-KW"/>
</dbReference>
<comment type="catalytic activity">
    <reaction evidence="11">
        <text>L-threonyl-[protein] + ATP = O-phospho-L-threonyl-[protein] + ADP + H(+)</text>
        <dbReference type="Rhea" id="RHEA:46608"/>
        <dbReference type="Rhea" id="RHEA-COMP:11060"/>
        <dbReference type="Rhea" id="RHEA-COMP:11605"/>
        <dbReference type="ChEBI" id="CHEBI:15378"/>
        <dbReference type="ChEBI" id="CHEBI:30013"/>
        <dbReference type="ChEBI" id="CHEBI:30616"/>
        <dbReference type="ChEBI" id="CHEBI:61977"/>
        <dbReference type="ChEBI" id="CHEBI:456216"/>
        <dbReference type="EC" id="2.7.12.2"/>
    </reaction>
</comment>
<evidence type="ECO:0000256" key="3">
    <source>
        <dbReference type="ARBA" id="ARBA00022679"/>
    </source>
</evidence>
<dbReference type="SMART" id="SM00220">
    <property type="entry name" value="S_TKc"/>
    <property type="match status" value="1"/>
</dbReference>
<evidence type="ECO:0000256" key="9">
    <source>
        <dbReference type="ARBA" id="ARBA00038999"/>
    </source>
</evidence>
<evidence type="ECO:0000256" key="6">
    <source>
        <dbReference type="ARBA" id="ARBA00022840"/>
    </source>
</evidence>
<dbReference type="GO" id="GO:0005524">
    <property type="term" value="F:ATP binding"/>
    <property type="evidence" value="ECO:0007669"/>
    <property type="project" value="UniProtKB-UniRule"/>
</dbReference>
<evidence type="ECO:0000256" key="11">
    <source>
        <dbReference type="ARBA" id="ARBA00049299"/>
    </source>
</evidence>
<keyword evidence="4 13" id="KW-0547">Nucleotide-binding</keyword>
<comment type="catalytic activity">
    <reaction evidence="10">
        <text>L-seryl-[protein] + ATP = O-phospho-L-seryl-[protein] + ADP + H(+)</text>
        <dbReference type="Rhea" id="RHEA:17989"/>
        <dbReference type="Rhea" id="RHEA-COMP:9863"/>
        <dbReference type="Rhea" id="RHEA-COMP:11604"/>
        <dbReference type="ChEBI" id="CHEBI:15378"/>
        <dbReference type="ChEBI" id="CHEBI:29999"/>
        <dbReference type="ChEBI" id="CHEBI:30616"/>
        <dbReference type="ChEBI" id="CHEBI:83421"/>
        <dbReference type="ChEBI" id="CHEBI:456216"/>
        <dbReference type="EC" id="2.7.12.2"/>
    </reaction>
</comment>
<dbReference type="Gene3D" id="1.10.510.10">
    <property type="entry name" value="Transferase(Phosphotransferase) domain 1"/>
    <property type="match status" value="1"/>
</dbReference>
<evidence type="ECO:0000259" key="15">
    <source>
        <dbReference type="PROSITE" id="PS50011"/>
    </source>
</evidence>
<dbReference type="GO" id="GO:0043068">
    <property type="term" value="P:positive regulation of programmed cell death"/>
    <property type="evidence" value="ECO:0007669"/>
    <property type="project" value="UniProtKB-ARBA"/>
</dbReference>
<feature type="binding site" evidence="13">
    <location>
        <position position="239"/>
    </location>
    <ligand>
        <name>ATP</name>
        <dbReference type="ChEBI" id="CHEBI:30616"/>
    </ligand>
</feature>
<feature type="region of interest" description="Disordered" evidence="14">
    <location>
        <begin position="424"/>
        <end position="472"/>
    </location>
</feature>
<dbReference type="EC" id="2.7.12.2" evidence="9"/>
<keyword evidence="1" id="KW-0723">Serine/threonine-protein kinase</keyword>
<evidence type="ECO:0000256" key="2">
    <source>
        <dbReference type="ARBA" id="ARBA00022553"/>
    </source>
</evidence>
<organism evidence="16">
    <name type="scientific">Dermatophagoides farinae</name>
    <name type="common">American house dust mite</name>
    <dbReference type="NCBI Taxonomy" id="6954"/>
    <lineage>
        <taxon>Eukaryota</taxon>
        <taxon>Metazoa</taxon>
        <taxon>Ecdysozoa</taxon>
        <taxon>Arthropoda</taxon>
        <taxon>Chelicerata</taxon>
        <taxon>Arachnida</taxon>
        <taxon>Acari</taxon>
        <taxon>Acariformes</taxon>
        <taxon>Sarcoptiformes</taxon>
        <taxon>Astigmata</taxon>
        <taxon>Psoroptidia</taxon>
        <taxon>Analgoidea</taxon>
        <taxon>Pyroglyphidae</taxon>
        <taxon>Dermatophagoidinae</taxon>
        <taxon>Dermatophagoides</taxon>
    </lineage>
</organism>
<dbReference type="SUPFAM" id="SSF56112">
    <property type="entry name" value="Protein kinase-like (PK-like)"/>
    <property type="match status" value="1"/>
</dbReference>
<dbReference type="InterPro" id="IPR008271">
    <property type="entry name" value="Ser/Thr_kinase_AS"/>
</dbReference>
<keyword evidence="5 16" id="KW-0418">Kinase</keyword>
<evidence type="ECO:0000256" key="5">
    <source>
        <dbReference type="ARBA" id="ARBA00022777"/>
    </source>
</evidence>
<feature type="compositionally biased region" description="Low complexity" evidence="14">
    <location>
        <begin position="130"/>
        <end position="142"/>
    </location>
</feature>
<feature type="region of interest" description="Disordered" evidence="14">
    <location>
        <begin position="126"/>
        <end position="163"/>
    </location>
</feature>
<dbReference type="InterPro" id="IPR011009">
    <property type="entry name" value="Kinase-like_dom_sf"/>
</dbReference>
<keyword evidence="2" id="KW-0597">Phosphoprotein</keyword>
<feature type="compositionally biased region" description="Low complexity" evidence="14">
    <location>
        <begin position="583"/>
        <end position="624"/>
    </location>
</feature>
<name>A0A9D4SJT0_DERFA</name>
<dbReference type="PROSITE" id="PS00107">
    <property type="entry name" value="PROTEIN_KINASE_ATP"/>
    <property type="match status" value="1"/>
</dbReference>
<dbReference type="PANTHER" id="PTHR47448">
    <property type="entry name" value="DUAL SPECIFICITY MITOGEN-ACTIVATED PROTEIN KINASE KINASE DSOR1-LIKE PROTEIN"/>
    <property type="match status" value="1"/>
</dbReference>
<dbReference type="InterPro" id="IPR000719">
    <property type="entry name" value="Prot_kinase_dom"/>
</dbReference>
<dbReference type="EMBL" id="SDOV01000002">
    <property type="protein sequence ID" value="KAH7644348.1"/>
    <property type="molecule type" value="Genomic_DNA"/>
</dbReference>
<evidence type="ECO:0000256" key="7">
    <source>
        <dbReference type="ARBA" id="ARBA00023137"/>
    </source>
</evidence>
<dbReference type="OrthoDB" id="10252354at2759"/>
<dbReference type="GO" id="GO:0004674">
    <property type="term" value="F:protein serine/threonine kinase activity"/>
    <property type="evidence" value="ECO:0007669"/>
    <property type="project" value="UniProtKB-KW"/>
</dbReference>
<evidence type="ECO:0000256" key="10">
    <source>
        <dbReference type="ARBA" id="ARBA00049014"/>
    </source>
</evidence>